<dbReference type="GO" id="GO:0003700">
    <property type="term" value="F:DNA-binding transcription factor activity"/>
    <property type="evidence" value="ECO:0007669"/>
    <property type="project" value="TreeGrafter"/>
</dbReference>
<keyword evidence="1" id="KW-0678">Repressor</keyword>
<evidence type="ECO:0000259" key="7">
    <source>
        <dbReference type="PROSITE" id="PS50977"/>
    </source>
</evidence>
<evidence type="ECO:0000256" key="4">
    <source>
        <dbReference type="ARBA" id="ARBA00023163"/>
    </source>
</evidence>
<dbReference type="GO" id="GO:0000976">
    <property type="term" value="F:transcription cis-regulatory region binding"/>
    <property type="evidence" value="ECO:0007669"/>
    <property type="project" value="TreeGrafter"/>
</dbReference>
<evidence type="ECO:0000256" key="3">
    <source>
        <dbReference type="ARBA" id="ARBA00023125"/>
    </source>
</evidence>
<dbReference type="InterPro" id="IPR009057">
    <property type="entry name" value="Homeodomain-like_sf"/>
</dbReference>
<proteinExistence type="predicted"/>
<dbReference type="HOGENOM" id="CLU_069356_15_11_11"/>
<organism evidence="8 9">
    <name type="scientific">Streptomyces bingchenggensis (strain BCW-1)</name>
    <dbReference type="NCBI Taxonomy" id="749414"/>
    <lineage>
        <taxon>Bacteria</taxon>
        <taxon>Bacillati</taxon>
        <taxon>Actinomycetota</taxon>
        <taxon>Actinomycetes</taxon>
        <taxon>Kitasatosporales</taxon>
        <taxon>Streptomycetaceae</taxon>
        <taxon>Streptomyces</taxon>
    </lineage>
</organism>
<dbReference type="InterPro" id="IPR050109">
    <property type="entry name" value="HTH-type_TetR-like_transc_reg"/>
</dbReference>
<dbReference type="STRING" id="749414.SBI_07049"/>
<evidence type="ECO:0000256" key="6">
    <source>
        <dbReference type="SAM" id="MobiDB-lite"/>
    </source>
</evidence>
<evidence type="ECO:0000256" key="2">
    <source>
        <dbReference type="ARBA" id="ARBA00023015"/>
    </source>
</evidence>
<reference evidence="8 9" key="1">
    <citation type="journal article" date="2010" name="J. Bacteriol.">
        <title>Genome sequence of the milbemycin-producing bacterium Streptomyces bingchenggensis.</title>
        <authorList>
            <person name="Wang X.J."/>
            <person name="Yan Y.J."/>
            <person name="Zhang B."/>
            <person name="An J."/>
            <person name="Wang J.J."/>
            <person name="Tian J."/>
            <person name="Jiang L."/>
            <person name="Chen Y.H."/>
            <person name="Huang S.X."/>
            <person name="Yin M."/>
            <person name="Zhang J."/>
            <person name="Gao A.L."/>
            <person name="Liu C.X."/>
            <person name="Zhu Z.X."/>
            <person name="Xiang W.S."/>
        </authorList>
    </citation>
    <scope>NUCLEOTIDE SEQUENCE [LARGE SCALE GENOMIC DNA]</scope>
    <source>
        <strain evidence="8 9">BCW-1</strain>
    </source>
</reference>
<dbReference type="eggNOG" id="COG1309">
    <property type="taxonomic scope" value="Bacteria"/>
</dbReference>
<feature type="DNA-binding region" description="H-T-H motif" evidence="5">
    <location>
        <begin position="89"/>
        <end position="108"/>
    </location>
</feature>
<evidence type="ECO:0000313" key="8">
    <source>
        <dbReference type="EMBL" id="ADI10169.1"/>
    </source>
</evidence>
<accession>D7C3E4</accession>
<dbReference type="PROSITE" id="PS50977">
    <property type="entry name" value="HTH_TETR_2"/>
    <property type="match status" value="1"/>
</dbReference>
<dbReference type="Pfam" id="PF13977">
    <property type="entry name" value="TetR_C_6"/>
    <property type="match status" value="1"/>
</dbReference>
<dbReference type="PATRIC" id="fig|749414.3.peg.7250"/>
<dbReference type="Proteomes" id="UP000000377">
    <property type="component" value="Chromosome"/>
</dbReference>
<name>D7C3E4_STRBB</name>
<dbReference type="KEGG" id="sbh:SBI_07049"/>
<sequence>MMRPPSGLDAAPNHGTPGIGYPGYSPAASTSPTDTDTDTDTSTSTSTSTDTAQSRPEGPIPRVPRDEVRRRLLVAAAKSFAERGYEDSRLEDIANAAGFTKGAVYSNFSGKQELFGAILGAGADTEFNLVMARIRDADNPTDAVGPAVRTVARRIVGDAERGQLGLEFAARAARDERTREILTPLRRAQRAAASRSITEVAQRTGADLAVSPDLAALIVHCLCNGLSNERIADPEAIDVDTVEQALSAVLKALITPHADSDSDSDSAKDM</sequence>
<dbReference type="Gene3D" id="1.10.357.10">
    <property type="entry name" value="Tetracycline Repressor, domain 2"/>
    <property type="match status" value="1"/>
</dbReference>
<dbReference type="SUPFAM" id="SSF46689">
    <property type="entry name" value="Homeodomain-like"/>
    <property type="match status" value="1"/>
</dbReference>
<evidence type="ECO:0000256" key="5">
    <source>
        <dbReference type="PROSITE-ProRule" id="PRU00335"/>
    </source>
</evidence>
<dbReference type="InterPro" id="IPR001647">
    <property type="entry name" value="HTH_TetR"/>
</dbReference>
<evidence type="ECO:0000313" key="9">
    <source>
        <dbReference type="Proteomes" id="UP000000377"/>
    </source>
</evidence>
<dbReference type="PRINTS" id="PR00455">
    <property type="entry name" value="HTHTETR"/>
</dbReference>
<keyword evidence="3 5" id="KW-0238">DNA-binding</keyword>
<feature type="compositionally biased region" description="Low complexity" evidence="6">
    <location>
        <begin position="25"/>
        <end position="52"/>
    </location>
</feature>
<dbReference type="EMBL" id="CP002047">
    <property type="protein sequence ID" value="ADI10169.1"/>
    <property type="molecule type" value="Genomic_DNA"/>
</dbReference>
<dbReference type="InterPro" id="IPR039538">
    <property type="entry name" value="BetI_C"/>
</dbReference>
<dbReference type="PANTHER" id="PTHR30055">
    <property type="entry name" value="HTH-TYPE TRANSCRIPTIONAL REGULATOR RUTR"/>
    <property type="match status" value="1"/>
</dbReference>
<keyword evidence="9" id="KW-1185">Reference proteome</keyword>
<keyword evidence="4" id="KW-0804">Transcription</keyword>
<dbReference type="Pfam" id="PF00440">
    <property type="entry name" value="TetR_N"/>
    <property type="match status" value="1"/>
</dbReference>
<keyword evidence="2" id="KW-0805">Transcription regulation</keyword>
<dbReference type="AlphaFoldDB" id="D7C3E4"/>
<dbReference type="PANTHER" id="PTHR30055:SF234">
    <property type="entry name" value="HTH-TYPE TRANSCRIPTIONAL REGULATOR BETI"/>
    <property type="match status" value="1"/>
</dbReference>
<feature type="domain" description="HTH tetR-type" evidence="7">
    <location>
        <begin position="66"/>
        <end position="126"/>
    </location>
</feature>
<protein>
    <submittedName>
        <fullName evidence="8">TetR family transcriptional regulator</fullName>
    </submittedName>
</protein>
<dbReference type="SUPFAM" id="SSF48498">
    <property type="entry name" value="Tetracyclin repressor-like, C-terminal domain"/>
    <property type="match status" value="1"/>
</dbReference>
<feature type="region of interest" description="Disordered" evidence="6">
    <location>
        <begin position="1"/>
        <end position="66"/>
    </location>
</feature>
<gene>
    <name evidence="8" type="ordered locus">SBI_07049</name>
</gene>
<dbReference type="InterPro" id="IPR036271">
    <property type="entry name" value="Tet_transcr_reg_TetR-rel_C_sf"/>
</dbReference>
<evidence type="ECO:0000256" key="1">
    <source>
        <dbReference type="ARBA" id="ARBA00022491"/>
    </source>
</evidence>